<organism evidence="6 7">
    <name type="scientific">Agrobacterium tumefaciens</name>
    <dbReference type="NCBI Taxonomy" id="358"/>
    <lineage>
        <taxon>Bacteria</taxon>
        <taxon>Pseudomonadati</taxon>
        <taxon>Pseudomonadota</taxon>
        <taxon>Alphaproteobacteria</taxon>
        <taxon>Hyphomicrobiales</taxon>
        <taxon>Rhizobiaceae</taxon>
        <taxon>Rhizobium/Agrobacterium group</taxon>
        <taxon>Agrobacterium</taxon>
        <taxon>Agrobacterium tumefaciens complex</taxon>
    </lineage>
</organism>
<dbReference type="Pfam" id="PF07869">
    <property type="entry name" value="DUF1656"/>
    <property type="match status" value="1"/>
</dbReference>
<feature type="transmembrane region" description="Helical" evidence="5">
    <location>
        <begin position="6"/>
        <end position="26"/>
    </location>
</feature>
<name>A0A109VWV3_AGRTU</name>
<dbReference type="EMBL" id="CP039924">
    <property type="protein sequence ID" value="QCL97966.1"/>
    <property type="molecule type" value="Genomic_DNA"/>
</dbReference>
<keyword evidence="4 5" id="KW-0472">Membrane</keyword>
<dbReference type="GeneID" id="61457252"/>
<feature type="transmembrane region" description="Helical" evidence="5">
    <location>
        <begin position="47"/>
        <end position="67"/>
    </location>
</feature>
<keyword evidence="6" id="KW-0614">Plasmid</keyword>
<reference evidence="6 7" key="1">
    <citation type="submission" date="2019-04" db="EMBL/GenBank/DDBJ databases">
        <title>Complete genome sequence of Agrobacterium tumefaciens CFBP7129.</title>
        <authorList>
            <person name="Haryono M."/>
            <person name="Lin Y.-C."/>
            <person name="Lai E.-M."/>
            <person name="Kuo C.-H."/>
        </authorList>
    </citation>
    <scope>NUCLEOTIDE SEQUENCE [LARGE SCALE GENOMIC DNA]</scope>
    <source>
        <strain evidence="6 7">CFBP7129</strain>
        <plasmid evidence="7">patcfbp7129a</plasmid>
    </source>
</reference>
<evidence type="ECO:0000256" key="2">
    <source>
        <dbReference type="ARBA" id="ARBA00022692"/>
    </source>
</evidence>
<evidence type="ECO:0000256" key="1">
    <source>
        <dbReference type="ARBA" id="ARBA00022475"/>
    </source>
</evidence>
<protein>
    <submittedName>
        <fullName evidence="6">DUF1656 domain-containing protein</fullName>
    </submittedName>
</protein>
<dbReference type="KEGG" id="ata:AWN88_07210"/>
<evidence type="ECO:0000256" key="4">
    <source>
        <dbReference type="ARBA" id="ARBA00023136"/>
    </source>
</evidence>
<dbReference type="Proteomes" id="UP000298649">
    <property type="component" value="Plasmid pAtCFBP7129a"/>
</dbReference>
<dbReference type="RefSeq" id="WP_004446037.1">
    <property type="nucleotide sequence ID" value="NZ_CP039924.1"/>
</dbReference>
<evidence type="ECO:0000256" key="3">
    <source>
        <dbReference type="ARBA" id="ARBA00022989"/>
    </source>
</evidence>
<accession>A0A109VWV3</accession>
<gene>
    <name evidence="6" type="ORF">CFBP7129_27830</name>
</gene>
<keyword evidence="3 5" id="KW-1133">Transmembrane helix</keyword>
<dbReference type="AlphaFoldDB" id="A0A109VWV3"/>
<dbReference type="InterPro" id="IPR012451">
    <property type="entry name" value="DUF1656"/>
</dbReference>
<proteinExistence type="predicted"/>
<geneLocation type="plasmid" evidence="7">
    <name>patcfbp7129a</name>
</geneLocation>
<evidence type="ECO:0000313" key="6">
    <source>
        <dbReference type="EMBL" id="QCL97966.1"/>
    </source>
</evidence>
<sequence>MKEQVDLYGIFLPSFAALALFAYAGFRLLTSLLEKMGFYRMVWHRSLFNLALYITLVGGFSAAIDWFP</sequence>
<keyword evidence="2 5" id="KW-0812">Transmembrane</keyword>
<evidence type="ECO:0000313" key="7">
    <source>
        <dbReference type="Proteomes" id="UP000298649"/>
    </source>
</evidence>
<dbReference type="OrthoDB" id="7021192at2"/>
<keyword evidence="1" id="KW-1003">Cell membrane</keyword>
<evidence type="ECO:0000256" key="5">
    <source>
        <dbReference type="SAM" id="Phobius"/>
    </source>
</evidence>